<evidence type="ECO:0000256" key="3">
    <source>
        <dbReference type="ARBA" id="ARBA00022475"/>
    </source>
</evidence>
<reference evidence="9 10" key="1">
    <citation type="journal article" date="2015" name="PeerJ">
        <title>First genomic representation of candidate bacterial phylum KSB3 points to enhanced environmental sensing as a trigger of wastewater bulking.</title>
        <authorList>
            <person name="Sekiguchi Y."/>
            <person name="Ohashi A."/>
            <person name="Parks D.H."/>
            <person name="Yamauchi T."/>
            <person name="Tyson G.W."/>
            <person name="Hugenholtz P."/>
        </authorList>
    </citation>
    <scope>NUCLEOTIDE SEQUENCE [LARGE SCALE GENOMIC DNA]</scope>
</reference>
<dbReference type="SUPFAM" id="SSF161098">
    <property type="entry name" value="MetI-like"/>
    <property type="match status" value="1"/>
</dbReference>
<feature type="domain" description="ABC transmembrane type-1" evidence="8">
    <location>
        <begin position="54"/>
        <end position="234"/>
    </location>
</feature>
<comment type="subcellular location">
    <subcellularLocation>
        <location evidence="1 7">Cell membrane</location>
        <topology evidence="1 7">Multi-pass membrane protein</topology>
    </subcellularLocation>
</comment>
<dbReference type="InterPro" id="IPR035906">
    <property type="entry name" value="MetI-like_sf"/>
</dbReference>
<sequence>MKRNFALQAVGGLLLIALWEGLTRGLNVPEYIFPRFSVLVKEFAKYPGDFLDGFWKTSLESFAGLLLGGCAAYLLAIAFSFSRIFQQLFYQWFVALKTVPIIAISPMIVLWVGSGRLSKVLMASIITFFPILVNTLQGFYNITENQRNLFKSLNASFWQTFLRLRIPMSLGYFFTGLKVASPLSAIGAIVSEFSGANEGLGYIILQASWNSNTRALMVAVILSSIMGIALYRMIEFCEYFIGKFFPHLQKIEQ</sequence>
<evidence type="ECO:0000256" key="4">
    <source>
        <dbReference type="ARBA" id="ARBA00022692"/>
    </source>
</evidence>
<keyword evidence="2 7" id="KW-0813">Transport</keyword>
<evidence type="ECO:0000256" key="6">
    <source>
        <dbReference type="ARBA" id="ARBA00023136"/>
    </source>
</evidence>
<organism evidence="9 10">
    <name type="scientific">Candidatus Moduliflexus flocculans</name>
    <dbReference type="NCBI Taxonomy" id="1499966"/>
    <lineage>
        <taxon>Bacteria</taxon>
        <taxon>Candidatus Moduliflexota</taxon>
        <taxon>Candidatus Moduliflexia</taxon>
        <taxon>Candidatus Moduliflexales</taxon>
        <taxon>Candidatus Moduliflexaceae</taxon>
    </lineage>
</organism>
<evidence type="ECO:0000313" key="9">
    <source>
        <dbReference type="EMBL" id="GAK51685.1"/>
    </source>
</evidence>
<accession>A0A081BMR9</accession>
<dbReference type="Pfam" id="PF00528">
    <property type="entry name" value="BPD_transp_1"/>
    <property type="match status" value="1"/>
</dbReference>
<keyword evidence="4 7" id="KW-0812">Transmembrane</keyword>
<comment type="similarity">
    <text evidence="7">Belongs to the binding-protein-dependent transport system permease family.</text>
</comment>
<keyword evidence="5 7" id="KW-1133">Transmembrane helix</keyword>
<protein>
    <submittedName>
        <fullName evidence="9">ABC transporter, permease protein</fullName>
    </submittedName>
</protein>
<dbReference type="CDD" id="cd06261">
    <property type="entry name" value="TM_PBP2"/>
    <property type="match status" value="1"/>
</dbReference>
<keyword evidence="6 7" id="KW-0472">Membrane</keyword>
<dbReference type="PROSITE" id="PS50928">
    <property type="entry name" value="ABC_TM1"/>
    <property type="match status" value="1"/>
</dbReference>
<proteinExistence type="inferred from homology"/>
<dbReference type="InterPro" id="IPR000515">
    <property type="entry name" value="MetI-like"/>
</dbReference>
<dbReference type="EMBL" id="DF820457">
    <property type="protein sequence ID" value="GAK51685.1"/>
    <property type="molecule type" value="Genomic_DNA"/>
</dbReference>
<feature type="transmembrane region" description="Helical" evidence="7">
    <location>
        <begin position="215"/>
        <end position="234"/>
    </location>
</feature>
<name>A0A081BMR9_9BACT</name>
<evidence type="ECO:0000256" key="5">
    <source>
        <dbReference type="ARBA" id="ARBA00022989"/>
    </source>
</evidence>
<evidence type="ECO:0000256" key="1">
    <source>
        <dbReference type="ARBA" id="ARBA00004651"/>
    </source>
</evidence>
<evidence type="ECO:0000259" key="8">
    <source>
        <dbReference type="PROSITE" id="PS50928"/>
    </source>
</evidence>
<dbReference type="GO" id="GO:0055085">
    <property type="term" value="P:transmembrane transport"/>
    <property type="evidence" value="ECO:0007669"/>
    <property type="project" value="InterPro"/>
</dbReference>
<dbReference type="HOGENOM" id="CLU_046113_2_1_0"/>
<feature type="transmembrane region" description="Helical" evidence="7">
    <location>
        <begin position="170"/>
        <end position="190"/>
    </location>
</feature>
<keyword evidence="10" id="KW-1185">Reference proteome</keyword>
<feature type="transmembrane region" description="Helical" evidence="7">
    <location>
        <begin position="62"/>
        <end position="81"/>
    </location>
</feature>
<evidence type="ECO:0000256" key="7">
    <source>
        <dbReference type="RuleBase" id="RU363032"/>
    </source>
</evidence>
<dbReference type="Gene3D" id="1.10.3720.10">
    <property type="entry name" value="MetI-like"/>
    <property type="match status" value="1"/>
</dbReference>
<feature type="transmembrane region" description="Helical" evidence="7">
    <location>
        <begin position="120"/>
        <end position="142"/>
    </location>
</feature>
<dbReference type="PANTHER" id="PTHR30151:SF41">
    <property type="entry name" value="ABC TRANSPORTER PERMEASE PROTEIN"/>
    <property type="match status" value="1"/>
</dbReference>
<evidence type="ECO:0000256" key="2">
    <source>
        <dbReference type="ARBA" id="ARBA00022448"/>
    </source>
</evidence>
<evidence type="ECO:0000313" key="10">
    <source>
        <dbReference type="Proteomes" id="UP000030700"/>
    </source>
</evidence>
<dbReference type="AlphaFoldDB" id="A0A081BMR9"/>
<feature type="transmembrane region" description="Helical" evidence="7">
    <location>
        <begin position="93"/>
        <end position="114"/>
    </location>
</feature>
<dbReference type="Proteomes" id="UP000030700">
    <property type="component" value="Unassembled WGS sequence"/>
</dbReference>
<dbReference type="PANTHER" id="PTHR30151">
    <property type="entry name" value="ALKANE SULFONATE ABC TRANSPORTER-RELATED, MEMBRANE SUBUNIT"/>
    <property type="match status" value="1"/>
</dbReference>
<keyword evidence="3" id="KW-1003">Cell membrane</keyword>
<dbReference type="GO" id="GO:0005886">
    <property type="term" value="C:plasma membrane"/>
    <property type="evidence" value="ECO:0007669"/>
    <property type="project" value="UniProtKB-SubCell"/>
</dbReference>
<dbReference type="STRING" id="1499966.U14_02930"/>
<gene>
    <name evidence="9" type="ORF">U14_02930</name>
</gene>